<dbReference type="PANTHER" id="PTHR48020:SF12">
    <property type="entry name" value="PROTON MYO-INOSITOL COTRANSPORTER"/>
    <property type="match status" value="1"/>
</dbReference>
<keyword evidence="2" id="KW-0813">Transport</keyword>
<protein>
    <submittedName>
        <fullName evidence="7">Uncharacterized protein</fullName>
    </submittedName>
</protein>
<evidence type="ECO:0000256" key="1">
    <source>
        <dbReference type="ARBA" id="ARBA00004370"/>
    </source>
</evidence>
<evidence type="ECO:0000256" key="2">
    <source>
        <dbReference type="ARBA" id="ARBA00022448"/>
    </source>
</evidence>
<keyword evidence="8" id="KW-1185">Reference proteome</keyword>
<accession>A0ABQ9EEB1</accession>
<dbReference type="InterPro" id="IPR050814">
    <property type="entry name" value="Myo-inositol_Transporter"/>
</dbReference>
<evidence type="ECO:0000256" key="3">
    <source>
        <dbReference type="ARBA" id="ARBA00022692"/>
    </source>
</evidence>
<proteinExistence type="predicted"/>
<evidence type="ECO:0000313" key="7">
    <source>
        <dbReference type="EMBL" id="KAJ8301770.1"/>
    </source>
</evidence>
<gene>
    <name evidence="7" type="ORF">KUTeg_020757</name>
</gene>
<evidence type="ECO:0000256" key="4">
    <source>
        <dbReference type="ARBA" id="ARBA00022989"/>
    </source>
</evidence>
<organism evidence="7 8">
    <name type="scientific">Tegillarca granosa</name>
    <name type="common">Malaysian cockle</name>
    <name type="synonym">Anadara granosa</name>
    <dbReference type="NCBI Taxonomy" id="220873"/>
    <lineage>
        <taxon>Eukaryota</taxon>
        <taxon>Metazoa</taxon>
        <taxon>Spiralia</taxon>
        <taxon>Lophotrochozoa</taxon>
        <taxon>Mollusca</taxon>
        <taxon>Bivalvia</taxon>
        <taxon>Autobranchia</taxon>
        <taxon>Pteriomorphia</taxon>
        <taxon>Arcoida</taxon>
        <taxon>Arcoidea</taxon>
        <taxon>Arcidae</taxon>
        <taxon>Tegillarca</taxon>
    </lineage>
</organism>
<dbReference type="Gene3D" id="1.20.1250.20">
    <property type="entry name" value="MFS general substrate transporter like domains"/>
    <property type="match status" value="1"/>
</dbReference>
<keyword evidence="5 6" id="KW-0472">Membrane</keyword>
<feature type="transmembrane region" description="Helical" evidence="6">
    <location>
        <begin position="32"/>
        <end position="54"/>
    </location>
</feature>
<dbReference type="InterPro" id="IPR036259">
    <property type="entry name" value="MFS_trans_sf"/>
</dbReference>
<dbReference type="EMBL" id="JARBDR010000918">
    <property type="protein sequence ID" value="KAJ8301770.1"/>
    <property type="molecule type" value="Genomic_DNA"/>
</dbReference>
<sequence length="151" mass="17663">MVSIKYFVFVVYYFDDLINSPRKIYNSRFCSFLIYNLKKIYMLYFVLLFIVLYFIITGTFYLFAGLTTVGLITMFFLLPETKNKSLEEIEELFMSEKYKQSIFSSKKGSSYGTDNEAFANDDALNSNTSAFLNKMCCIKKGDNELSKSYKR</sequence>
<name>A0ABQ9EEB1_TEGGR</name>
<keyword evidence="4 6" id="KW-1133">Transmembrane helix</keyword>
<dbReference type="SUPFAM" id="SSF103473">
    <property type="entry name" value="MFS general substrate transporter"/>
    <property type="match status" value="1"/>
</dbReference>
<comment type="caution">
    <text evidence="7">The sequence shown here is derived from an EMBL/GenBank/DDBJ whole genome shotgun (WGS) entry which is preliminary data.</text>
</comment>
<evidence type="ECO:0000313" key="8">
    <source>
        <dbReference type="Proteomes" id="UP001217089"/>
    </source>
</evidence>
<dbReference type="Proteomes" id="UP001217089">
    <property type="component" value="Unassembled WGS sequence"/>
</dbReference>
<dbReference type="InterPro" id="IPR005828">
    <property type="entry name" value="MFS_sugar_transport-like"/>
</dbReference>
<dbReference type="PANTHER" id="PTHR48020">
    <property type="entry name" value="PROTON MYO-INOSITOL COTRANSPORTER"/>
    <property type="match status" value="1"/>
</dbReference>
<reference evidence="7 8" key="1">
    <citation type="submission" date="2022-12" db="EMBL/GenBank/DDBJ databases">
        <title>Chromosome-level genome of Tegillarca granosa.</title>
        <authorList>
            <person name="Kim J."/>
        </authorList>
    </citation>
    <scope>NUCLEOTIDE SEQUENCE [LARGE SCALE GENOMIC DNA]</scope>
    <source>
        <strain evidence="7">Teg-2019</strain>
        <tissue evidence="7">Adductor muscle</tissue>
    </source>
</reference>
<evidence type="ECO:0000256" key="5">
    <source>
        <dbReference type="ARBA" id="ARBA00023136"/>
    </source>
</evidence>
<comment type="subcellular location">
    <subcellularLocation>
        <location evidence="1">Membrane</location>
    </subcellularLocation>
</comment>
<keyword evidence="3 6" id="KW-0812">Transmembrane</keyword>
<evidence type="ECO:0000256" key="6">
    <source>
        <dbReference type="SAM" id="Phobius"/>
    </source>
</evidence>
<dbReference type="Pfam" id="PF00083">
    <property type="entry name" value="Sugar_tr"/>
    <property type="match status" value="1"/>
</dbReference>